<dbReference type="InterPro" id="IPR004799">
    <property type="entry name" value="Periplasmic_diS_OxRdtase_DsbE"/>
</dbReference>
<keyword evidence="4" id="KW-1015">Disulfide bond</keyword>
<evidence type="ECO:0000256" key="4">
    <source>
        <dbReference type="ARBA" id="ARBA00023157"/>
    </source>
</evidence>
<dbReference type="NCBIfam" id="TIGR00385">
    <property type="entry name" value="dsbE"/>
    <property type="match status" value="1"/>
</dbReference>
<evidence type="ECO:0000256" key="2">
    <source>
        <dbReference type="ARBA" id="ARBA00007758"/>
    </source>
</evidence>
<proteinExistence type="inferred from homology"/>
<keyword evidence="3" id="KW-0201">Cytochrome c-type biogenesis</keyword>
<comment type="caution">
    <text evidence="7">The sequence shown here is derived from an EMBL/GenBank/DDBJ whole genome shotgun (WGS) entry which is preliminary data.</text>
</comment>
<dbReference type="SUPFAM" id="SSF52833">
    <property type="entry name" value="Thioredoxin-like"/>
    <property type="match status" value="1"/>
</dbReference>
<dbReference type="Gene3D" id="3.40.30.10">
    <property type="entry name" value="Glutaredoxin"/>
    <property type="match status" value="1"/>
</dbReference>
<dbReference type="PROSITE" id="PS51352">
    <property type="entry name" value="THIOREDOXIN_2"/>
    <property type="match status" value="1"/>
</dbReference>
<keyword evidence="5" id="KW-0676">Redox-active center</keyword>
<comment type="similarity">
    <text evidence="2">Belongs to the thioredoxin family. DsbE subfamily.</text>
</comment>
<sequence>MRRWLPFVVFLALAGLLYAGIRLSEQRDPNAIPSPLVGKPAPGFSLPDFRDPQRLVSNEDLRGQPYLLNVWGSWCPACRLEHPIITEMAERGIVRVIGYNYKDEPEEAARWLRQFGDPYETIIVDADGRRAIDWGIYGAPESFLVDAQGIVLYKHVGPVTWDTVREEIIPRLEGARR</sequence>
<reference evidence="7" key="1">
    <citation type="submission" date="2022-04" db="EMBL/GenBank/DDBJ databases">
        <title>Lysobacter sp. CAU 1642 isolated from sea sand.</title>
        <authorList>
            <person name="Kim W."/>
        </authorList>
    </citation>
    <scope>NUCLEOTIDE SEQUENCE</scope>
    <source>
        <strain evidence="7">CAU 1642</strain>
    </source>
</reference>
<comment type="subcellular location">
    <subcellularLocation>
        <location evidence="1">Cell inner membrane</location>
        <topology evidence="1">Single-pass membrane protein</topology>
        <orientation evidence="1">Periplasmic side</orientation>
    </subcellularLocation>
</comment>
<accession>A0ABT0GL03</accession>
<dbReference type="InterPro" id="IPR013740">
    <property type="entry name" value="Redoxin"/>
</dbReference>
<feature type="domain" description="Thioredoxin" evidence="6">
    <location>
        <begin position="35"/>
        <end position="174"/>
    </location>
</feature>
<dbReference type="PANTHER" id="PTHR42852:SF6">
    <property type="entry name" value="THIOL:DISULFIDE INTERCHANGE PROTEIN DSBE"/>
    <property type="match status" value="1"/>
</dbReference>
<dbReference type="EMBL" id="JALNMH010000014">
    <property type="protein sequence ID" value="MCK7595195.1"/>
    <property type="molecule type" value="Genomic_DNA"/>
</dbReference>
<dbReference type="Pfam" id="PF08534">
    <property type="entry name" value="Redoxin"/>
    <property type="match status" value="1"/>
</dbReference>
<dbReference type="InterPro" id="IPR036249">
    <property type="entry name" value="Thioredoxin-like_sf"/>
</dbReference>
<dbReference type="InterPro" id="IPR050553">
    <property type="entry name" value="Thioredoxin_ResA/DsbE_sf"/>
</dbReference>
<dbReference type="Proteomes" id="UP001431449">
    <property type="component" value="Unassembled WGS sequence"/>
</dbReference>
<evidence type="ECO:0000313" key="7">
    <source>
        <dbReference type="EMBL" id="MCK7595195.1"/>
    </source>
</evidence>
<dbReference type="InterPro" id="IPR017937">
    <property type="entry name" value="Thioredoxin_CS"/>
</dbReference>
<dbReference type="InterPro" id="IPR013766">
    <property type="entry name" value="Thioredoxin_domain"/>
</dbReference>
<evidence type="ECO:0000256" key="3">
    <source>
        <dbReference type="ARBA" id="ARBA00022748"/>
    </source>
</evidence>
<dbReference type="CDD" id="cd03010">
    <property type="entry name" value="TlpA_like_DsbE"/>
    <property type="match status" value="1"/>
</dbReference>
<gene>
    <name evidence="7" type="ORF">M0G41_16165</name>
</gene>
<evidence type="ECO:0000259" key="6">
    <source>
        <dbReference type="PROSITE" id="PS51352"/>
    </source>
</evidence>
<dbReference type="PROSITE" id="PS00194">
    <property type="entry name" value="THIOREDOXIN_1"/>
    <property type="match status" value="1"/>
</dbReference>
<dbReference type="PANTHER" id="PTHR42852">
    <property type="entry name" value="THIOL:DISULFIDE INTERCHANGE PROTEIN DSBE"/>
    <property type="match status" value="1"/>
</dbReference>
<evidence type="ECO:0000313" key="8">
    <source>
        <dbReference type="Proteomes" id="UP001431449"/>
    </source>
</evidence>
<evidence type="ECO:0000256" key="1">
    <source>
        <dbReference type="ARBA" id="ARBA00004383"/>
    </source>
</evidence>
<organism evidence="7 8">
    <name type="scientific">Pseudomarimonas salicorniae</name>
    <dbReference type="NCBI Taxonomy" id="2933270"/>
    <lineage>
        <taxon>Bacteria</taxon>
        <taxon>Pseudomonadati</taxon>
        <taxon>Pseudomonadota</taxon>
        <taxon>Gammaproteobacteria</taxon>
        <taxon>Lysobacterales</taxon>
        <taxon>Lysobacteraceae</taxon>
        <taxon>Pseudomarimonas</taxon>
    </lineage>
</organism>
<name>A0ABT0GL03_9GAMM</name>
<protein>
    <submittedName>
        <fullName evidence="7">DsbE family thiol:disulfide interchange protein</fullName>
    </submittedName>
</protein>
<keyword evidence="8" id="KW-1185">Reference proteome</keyword>
<dbReference type="RefSeq" id="WP_248211016.1">
    <property type="nucleotide sequence ID" value="NZ_JALNMH010000014.1"/>
</dbReference>
<evidence type="ECO:0000256" key="5">
    <source>
        <dbReference type="ARBA" id="ARBA00023284"/>
    </source>
</evidence>